<dbReference type="SUPFAM" id="SSF53335">
    <property type="entry name" value="S-adenosyl-L-methionine-dependent methyltransferases"/>
    <property type="match status" value="1"/>
</dbReference>
<evidence type="ECO:0000259" key="4">
    <source>
        <dbReference type="Pfam" id="PF08241"/>
    </source>
</evidence>
<keyword evidence="3" id="KW-0472">Membrane</keyword>
<evidence type="ECO:0000256" key="3">
    <source>
        <dbReference type="SAM" id="Phobius"/>
    </source>
</evidence>
<dbReference type="PANTHER" id="PTHR44068:SF1">
    <property type="entry name" value="HYPOTHETICAL LOC100005854"/>
    <property type="match status" value="1"/>
</dbReference>
<dbReference type="GO" id="GO:0032259">
    <property type="term" value="P:methylation"/>
    <property type="evidence" value="ECO:0007669"/>
    <property type="project" value="UniProtKB-KW"/>
</dbReference>
<dbReference type="InterPro" id="IPR013216">
    <property type="entry name" value="Methyltransf_11"/>
</dbReference>
<evidence type="ECO:0000313" key="6">
    <source>
        <dbReference type="Proteomes" id="UP000076874"/>
    </source>
</evidence>
<proteinExistence type="inferred from homology"/>
<sequence>MAEAIDETAPLVNNNPVLQAYYASLESRLGYRFLLGDRRHFGYYDTPNAFPLPVGRALRRMEDKLLQVLQLPAGSRLLDAGCGTGLVALHLARYGMRVTGIDVVDRHVQKARANMARAAAGPNNTDGEVTVRKMDYHHLGSLPAASYDGVYTMETFVHATDPEGVLAGFHRLLRPGGRIALFEYDNTLDEDNGVGDGDGDNRATPNDLAASMRQINVYSAMPTNTRSRPGQYEAWLVAAGFEDVEVHDLSPHIRPMLRLFWLLAMVPYFFITLLGLQKHFINTVAGYQAYRGQAYWRYVAVTATKPGGTKSTEVR</sequence>
<dbReference type="InterPro" id="IPR050447">
    <property type="entry name" value="Erg6_SMT_methyltransf"/>
</dbReference>
<evidence type="ECO:0000313" key="5">
    <source>
        <dbReference type="EMBL" id="OAA67223.1"/>
    </source>
</evidence>
<dbReference type="InterPro" id="IPR029063">
    <property type="entry name" value="SAM-dependent_MTases_sf"/>
</dbReference>
<dbReference type="GO" id="GO:0005783">
    <property type="term" value="C:endoplasmic reticulum"/>
    <property type="evidence" value="ECO:0007669"/>
    <property type="project" value="TreeGrafter"/>
</dbReference>
<dbReference type="GO" id="GO:0006696">
    <property type="term" value="P:ergosterol biosynthetic process"/>
    <property type="evidence" value="ECO:0007669"/>
    <property type="project" value="TreeGrafter"/>
</dbReference>
<dbReference type="AlphaFoldDB" id="A0A167Z8X5"/>
<comment type="caution">
    <text evidence="5">The sequence shown here is derived from an EMBL/GenBank/DDBJ whole genome shotgun (WGS) entry which is preliminary data.</text>
</comment>
<dbReference type="OrthoDB" id="540004at2759"/>
<keyword evidence="3" id="KW-1133">Transmembrane helix</keyword>
<comment type="similarity">
    <text evidence="2">Belongs to the class I-like SAM-binding methyltransferase superfamily. Erg6/SMT family.</text>
</comment>
<feature type="transmembrane region" description="Helical" evidence="3">
    <location>
        <begin position="259"/>
        <end position="276"/>
    </location>
</feature>
<dbReference type="Proteomes" id="UP000076874">
    <property type="component" value="Unassembled WGS sequence"/>
</dbReference>
<reference evidence="5 6" key="1">
    <citation type="journal article" date="2016" name="Genome Biol. Evol.">
        <title>Divergent and convergent evolution of fungal pathogenicity.</title>
        <authorList>
            <person name="Shang Y."/>
            <person name="Xiao G."/>
            <person name="Zheng P."/>
            <person name="Cen K."/>
            <person name="Zhan S."/>
            <person name="Wang C."/>
        </authorList>
    </citation>
    <scope>NUCLEOTIDE SEQUENCE [LARGE SCALE GENOMIC DNA]</scope>
    <source>
        <strain evidence="5 6">RCEF 264</strain>
    </source>
</reference>
<keyword evidence="1 5" id="KW-0808">Transferase</keyword>
<feature type="domain" description="Methyltransferase type 11" evidence="4">
    <location>
        <begin position="78"/>
        <end position="180"/>
    </location>
</feature>
<dbReference type="EMBL" id="AZHD01000002">
    <property type="protein sequence ID" value="OAA67223.1"/>
    <property type="molecule type" value="Genomic_DNA"/>
</dbReference>
<dbReference type="Pfam" id="PF08241">
    <property type="entry name" value="Methyltransf_11"/>
    <property type="match status" value="1"/>
</dbReference>
<keyword evidence="3" id="KW-0812">Transmembrane</keyword>
<accession>A0A167Z8X5</accession>
<keyword evidence="5" id="KW-0489">Methyltransferase</keyword>
<dbReference type="CDD" id="cd02440">
    <property type="entry name" value="AdoMet_MTases"/>
    <property type="match status" value="1"/>
</dbReference>
<keyword evidence="6" id="KW-1185">Reference proteome</keyword>
<gene>
    <name evidence="5" type="ORF">SPI_01799</name>
</gene>
<protein>
    <submittedName>
        <fullName evidence="5">Methyltransferase type 11</fullName>
    </submittedName>
</protein>
<evidence type="ECO:0000256" key="1">
    <source>
        <dbReference type="ARBA" id="ARBA00022679"/>
    </source>
</evidence>
<evidence type="ECO:0000256" key="2">
    <source>
        <dbReference type="ARBA" id="ARBA00038188"/>
    </source>
</evidence>
<dbReference type="GO" id="GO:0003838">
    <property type="term" value="F:sterol 24-C-methyltransferase activity"/>
    <property type="evidence" value="ECO:0007669"/>
    <property type="project" value="TreeGrafter"/>
</dbReference>
<dbReference type="Gene3D" id="3.40.50.150">
    <property type="entry name" value="Vaccinia Virus protein VP39"/>
    <property type="match status" value="1"/>
</dbReference>
<dbReference type="PANTHER" id="PTHR44068">
    <property type="entry name" value="ZGC:194242"/>
    <property type="match status" value="1"/>
</dbReference>
<dbReference type="STRING" id="1081102.A0A167Z8X5"/>
<name>A0A167Z8X5_9HYPO</name>
<organism evidence="5 6">
    <name type="scientific">Niveomyces insectorum RCEF 264</name>
    <dbReference type="NCBI Taxonomy" id="1081102"/>
    <lineage>
        <taxon>Eukaryota</taxon>
        <taxon>Fungi</taxon>
        <taxon>Dikarya</taxon>
        <taxon>Ascomycota</taxon>
        <taxon>Pezizomycotina</taxon>
        <taxon>Sordariomycetes</taxon>
        <taxon>Hypocreomycetidae</taxon>
        <taxon>Hypocreales</taxon>
        <taxon>Cordycipitaceae</taxon>
        <taxon>Niveomyces</taxon>
    </lineage>
</organism>